<dbReference type="OrthoDB" id="5958943at2759"/>
<feature type="region of interest" description="Disordered" evidence="2">
    <location>
        <begin position="653"/>
        <end position="684"/>
    </location>
</feature>
<dbReference type="KEGG" id="ptkz:JDV02_007303"/>
<dbReference type="GO" id="GO:0008270">
    <property type="term" value="F:zinc ion binding"/>
    <property type="evidence" value="ECO:0007669"/>
    <property type="project" value="InterPro"/>
</dbReference>
<dbReference type="SMART" id="SM00066">
    <property type="entry name" value="GAL4"/>
    <property type="match status" value="1"/>
</dbReference>
<evidence type="ECO:0000313" key="5">
    <source>
        <dbReference type="Proteomes" id="UP000829364"/>
    </source>
</evidence>
<organism evidence="4 5">
    <name type="scientific">Purpureocillium takamizusanense</name>
    <dbReference type="NCBI Taxonomy" id="2060973"/>
    <lineage>
        <taxon>Eukaryota</taxon>
        <taxon>Fungi</taxon>
        <taxon>Dikarya</taxon>
        <taxon>Ascomycota</taxon>
        <taxon>Pezizomycotina</taxon>
        <taxon>Sordariomycetes</taxon>
        <taxon>Hypocreomycetidae</taxon>
        <taxon>Hypocreales</taxon>
        <taxon>Ophiocordycipitaceae</taxon>
        <taxon>Purpureocillium</taxon>
    </lineage>
</organism>
<dbReference type="Pfam" id="PF00172">
    <property type="entry name" value="Zn_clus"/>
    <property type="match status" value="1"/>
</dbReference>
<evidence type="ECO:0000259" key="3">
    <source>
        <dbReference type="PROSITE" id="PS50048"/>
    </source>
</evidence>
<dbReference type="PROSITE" id="PS50048">
    <property type="entry name" value="ZN2_CY6_FUNGAL_2"/>
    <property type="match status" value="1"/>
</dbReference>
<proteinExistence type="predicted"/>
<keyword evidence="5" id="KW-1185">Reference proteome</keyword>
<gene>
    <name evidence="4" type="ORF">JDV02_007303</name>
</gene>
<feature type="domain" description="Zn(2)-C6 fungal-type" evidence="3">
    <location>
        <begin position="21"/>
        <end position="59"/>
    </location>
</feature>
<evidence type="ECO:0000313" key="4">
    <source>
        <dbReference type="EMBL" id="UNI21302.1"/>
    </source>
</evidence>
<dbReference type="InterPro" id="IPR036864">
    <property type="entry name" value="Zn2-C6_fun-type_DNA-bd_sf"/>
</dbReference>
<dbReference type="GO" id="GO:0000981">
    <property type="term" value="F:DNA-binding transcription factor activity, RNA polymerase II-specific"/>
    <property type="evidence" value="ECO:0007669"/>
    <property type="project" value="InterPro"/>
</dbReference>
<feature type="compositionally biased region" description="Polar residues" evidence="2">
    <location>
        <begin position="653"/>
        <end position="670"/>
    </location>
</feature>
<dbReference type="GeneID" id="72069251"/>
<dbReference type="AlphaFoldDB" id="A0A9Q8VE00"/>
<dbReference type="RefSeq" id="XP_047844783.1">
    <property type="nucleotide sequence ID" value="XM_047988785.1"/>
</dbReference>
<dbReference type="Proteomes" id="UP000829364">
    <property type="component" value="Chromosome 6"/>
</dbReference>
<dbReference type="Gene3D" id="4.10.240.10">
    <property type="entry name" value="Zn(2)-C6 fungal-type DNA-binding domain"/>
    <property type="match status" value="1"/>
</dbReference>
<dbReference type="EMBL" id="CP086359">
    <property type="protein sequence ID" value="UNI21302.1"/>
    <property type="molecule type" value="Genomic_DNA"/>
</dbReference>
<dbReference type="InterPro" id="IPR001138">
    <property type="entry name" value="Zn2Cys6_DnaBD"/>
</dbReference>
<sequence length="684" mass="75230">MPARGPSRNVGVARRRTQFSSCDECRRSRVGCDALSQGTRDDEPGTCTRCQNRNKQCTFKWMKDINKGAAGPKKAPLGKRNQQRRHSATSSTTDGGAASRDMGALSPKVGASDSSILGMVDWAAIGGPASMRDDDRCRTTSSLIVRSPTDTVSTAYSLEATGLVSRASLQVIYDRGFDAVFGSWMGRHGCPFLLGENSLAEKHASIAAICSRLDAWMTDASEDEALPLMDRRQQSPRDGLIDESLQNTIAAFSARWLPLSSSKTDPDQCHRNAIHALWRHARRDMLRVINRPSYRSMLALFLFALTPIPAGIHEDEEMDGISGQACVHAALQQIQTLRARQRNLQFSGSKVSPSSLKSNKAICTSPESIGTSDFIAAESIAYWAALTFDTSASLTLNCRSLLSSGLFGFEAELPWRLVRTGAKMFEETTHDWRVDGLLEMTDDRANQIIANGTSWKLLAWKLTAVFKEALRDGHDESEVLKGYSRVTESMQHFNDTYRQPLEQCQRRMQFLEQQTKLRWYSLMLHYHLSILMLEDIIEATGRYDLLPGLSTATADAENAVMNTLVFGLHNTFTLSFKSSSVGSSSSPGDVDGDATDAVITVPLISMDPYPHHVVASVQLMRKAIDRHLALGKISVESHTSLLATLEQTLGQLPQSSKSVQAARNRFSQQKAPGDGAGLHQDPPE</sequence>
<reference evidence="4" key="1">
    <citation type="submission" date="2021-11" db="EMBL/GenBank/DDBJ databases">
        <title>Purpureocillium_takamizusanense_genome.</title>
        <authorList>
            <person name="Nguyen N.-H."/>
        </authorList>
    </citation>
    <scope>NUCLEOTIDE SEQUENCE</scope>
    <source>
        <strain evidence="4">PT3</strain>
    </source>
</reference>
<feature type="region of interest" description="Disordered" evidence="2">
    <location>
        <begin position="68"/>
        <end position="105"/>
    </location>
</feature>
<protein>
    <recommendedName>
        <fullName evidence="3">Zn(2)-C6 fungal-type domain-containing protein</fullName>
    </recommendedName>
</protein>
<dbReference type="SUPFAM" id="SSF57701">
    <property type="entry name" value="Zn2/Cys6 DNA-binding domain"/>
    <property type="match status" value="1"/>
</dbReference>
<keyword evidence="1" id="KW-0539">Nucleus</keyword>
<name>A0A9Q8VE00_9HYPO</name>
<dbReference type="CDD" id="cd00067">
    <property type="entry name" value="GAL4"/>
    <property type="match status" value="1"/>
</dbReference>
<evidence type="ECO:0000256" key="1">
    <source>
        <dbReference type="ARBA" id="ARBA00023242"/>
    </source>
</evidence>
<evidence type="ECO:0000256" key="2">
    <source>
        <dbReference type="SAM" id="MobiDB-lite"/>
    </source>
</evidence>
<accession>A0A9Q8VE00</accession>